<dbReference type="GO" id="GO:0003724">
    <property type="term" value="F:RNA helicase activity"/>
    <property type="evidence" value="ECO:0007669"/>
    <property type="project" value="TreeGrafter"/>
</dbReference>
<evidence type="ECO:0000256" key="1">
    <source>
        <dbReference type="ARBA" id="ARBA00006847"/>
    </source>
</evidence>
<evidence type="ECO:0000313" key="11">
    <source>
        <dbReference type="Proteomes" id="UP000198802"/>
    </source>
</evidence>
<dbReference type="PANTHER" id="PTHR47963:SF9">
    <property type="entry name" value="CRISPR-ASSOCIATED ENDONUCLEASE_HELICASE CAS3"/>
    <property type="match status" value="1"/>
</dbReference>
<dbReference type="SMART" id="SM00487">
    <property type="entry name" value="DEXDc"/>
    <property type="match status" value="1"/>
</dbReference>
<dbReference type="InterPro" id="IPR027417">
    <property type="entry name" value="P-loop_NTPase"/>
</dbReference>
<dbReference type="SUPFAM" id="SSF52540">
    <property type="entry name" value="P-loop containing nucleoside triphosphate hydrolases"/>
    <property type="match status" value="1"/>
</dbReference>
<keyword evidence="4" id="KW-0547">Nucleotide-binding</keyword>
<keyword evidence="8" id="KW-0051">Antiviral defense</keyword>
<keyword evidence="3" id="KW-0479">Metal-binding</keyword>
<evidence type="ECO:0000256" key="5">
    <source>
        <dbReference type="ARBA" id="ARBA00022801"/>
    </source>
</evidence>
<evidence type="ECO:0000256" key="7">
    <source>
        <dbReference type="ARBA" id="ARBA00022840"/>
    </source>
</evidence>
<dbReference type="Gene3D" id="3.40.50.300">
    <property type="entry name" value="P-loop containing nucleotide triphosphate hydrolases"/>
    <property type="match status" value="2"/>
</dbReference>
<dbReference type="Pfam" id="PF18019">
    <property type="entry name" value="Cas3_HD"/>
    <property type="match status" value="1"/>
</dbReference>
<evidence type="ECO:0000256" key="6">
    <source>
        <dbReference type="ARBA" id="ARBA00022806"/>
    </source>
</evidence>
<dbReference type="AlphaFoldDB" id="A0A0S4QLV2"/>
<dbReference type="EMBL" id="FAOZ01000008">
    <property type="protein sequence ID" value="CUU56577.1"/>
    <property type="molecule type" value="Genomic_DNA"/>
</dbReference>
<comment type="similarity">
    <text evidence="2">In the central section; belongs to the CRISPR-associated helicase Cas3 family.</text>
</comment>
<sequence length="966" mass="104533">MDLGGDRGERCTADAGNGAAVDLRLWGKYGSLPWAYPLACHLVDTGAAVEVLWRSTVPESARLAVARELGASVEDAGRLVAFWAALHDIGKITPGFQMQVPKAFAALQGSYTTVGASGRFRHEEASQRFLHRVLAELGYGHGLLGNASAARVAQLLGGHHGCFYGVQPRHADPRVPCPELGGNEWERARRSVLREVSAVFGPPAAPRAVTVLGGAVACGLVVLADWLVSQEDFLLDQLRDVPAEARELDLREHRDRSAGRVAALAREAGLGRLSLRGGSFAAEFPEYPPNALQSSVAADLPGLVTGPGLLLVMAPMGMGKTETALHAARLMGDAAGTSGVFVTLPTMATSDQMYRRVRAYAQRRRAPDVDVAVTLLHSMSWLNAAYQDTADGLDVDRGPVLTGGGQVQAHAAGEDNAGAQTAATVWLRGRKRGLLAPMAVGTVDQALLTVLPVRHNVLRMLGLAGKVLVVDEVHAYDAYMQYLLARLLTWLGALRVPVVLLSATLPGQVAARLVRAYLTGAGGKAYRGQVEVAYPGWVYADAASAVITTRPFEVASRTLAVDLVDVPTVSEDVSAPADRPAADVGLPVKDGADRAAVVKAELAPLLRESGCAMVVCTTVAEAQQTFVTLREWCSKAASSAGEPRVMLLHARMPARQREALTEEVTRAFGREVTHRPRRPTILVATQVAEQSLDLDLDLVVSDLAPIAQLLQRAGRCQRHQQVDDEDLRPQWARRNPRLVVLVPRGPDGTLELPKRWTAVYDASLLRRTYELLADRHPQPVEIPADVQPMVEQVYDETFHEDLSDDEITRFANDEAAFGIAATVAIKNPRKVLDLSELTKTEIDEDLVSTRLGAESVRVVCCYVDDDGTRWLDRARTSRLPVTGYGPKRRFTSAQVKAVLSESLPLRDGAWRRRDRNTTAPPAAWADNPHLRDVLVLPHRLDPDGTVHPVTVDKRMFYLDEALGLTG</sequence>
<dbReference type="GO" id="GO:0051607">
    <property type="term" value="P:defense response to virus"/>
    <property type="evidence" value="ECO:0007669"/>
    <property type="project" value="UniProtKB-KW"/>
</dbReference>
<dbReference type="InterPro" id="IPR054712">
    <property type="entry name" value="Cas3-like_dom"/>
</dbReference>
<dbReference type="InterPro" id="IPR050547">
    <property type="entry name" value="DEAD_box_RNA_helicases"/>
</dbReference>
<dbReference type="PANTHER" id="PTHR47963">
    <property type="entry name" value="DEAD-BOX ATP-DEPENDENT RNA HELICASE 47, MITOCHONDRIAL"/>
    <property type="match status" value="1"/>
</dbReference>
<protein>
    <submittedName>
        <fullName evidence="10">CRISPR-associated endonuclease/helicase Cas3</fullName>
    </submittedName>
</protein>
<keyword evidence="5" id="KW-0378">Hydrolase</keyword>
<dbReference type="PROSITE" id="PS51643">
    <property type="entry name" value="HD_CAS3"/>
    <property type="match status" value="1"/>
</dbReference>
<dbReference type="CDD" id="cd09641">
    <property type="entry name" value="Cas3''_I"/>
    <property type="match status" value="1"/>
</dbReference>
<evidence type="ECO:0000256" key="2">
    <source>
        <dbReference type="ARBA" id="ARBA00009046"/>
    </source>
</evidence>
<dbReference type="InterPro" id="IPR014001">
    <property type="entry name" value="Helicase_ATP-bd"/>
</dbReference>
<feature type="domain" description="HD Cas3-type" evidence="9">
    <location>
        <begin position="31"/>
        <end position="227"/>
    </location>
</feature>
<dbReference type="Pfam" id="PF22590">
    <property type="entry name" value="Cas3-like_C_2"/>
    <property type="match status" value="1"/>
</dbReference>
<dbReference type="Gene3D" id="1.10.3210.30">
    <property type="match status" value="1"/>
</dbReference>
<keyword evidence="11" id="KW-1185">Reference proteome</keyword>
<name>A0A0S4QLV2_9ACTN</name>
<keyword evidence="7" id="KW-0067">ATP-binding</keyword>
<dbReference type="CDD" id="cd17930">
    <property type="entry name" value="DEXHc_cas3"/>
    <property type="match status" value="1"/>
</dbReference>
<keyword evidence="10" id="KW-0540">Nuclease</keyword>
<dbReference type="Proteomes" id="UP000198802">
    <property type="component" value="Unassembled WGS sequence"/>
</dbReference>
<dbReference type="InterPro" id="IPR038257">
    <property type="entry name" value="CRISPR-assoc_Cas3_HD_sf"/>
</dbReference>
<evidence type="ECO:0000256" key="4">
    <source>
        <dbReference type="ARBA" id="ARBA00022741"/>
    </source>
</evidence>
<evidence type="ECO:0000256" key="8">
    <source>
        <dbReference type="ARBA" id="ARBA00023118"/>
    </source>
</evidence>
<dbReference type="GO" id="GO:0005524">
    <property type="term" value="F:ATP binding"/>
    <property type="evidence" value="ECO:0007669"/>
    <property type="project" value="UniProtKB-KW"/>
</dbReference>
<dbReference type="Pfam" id="PF18395">
    <property type="entry name" value="Cas3_C"/>
    <property type="match status" value="1"/>
</dbReference>
<keyword evidence="10" id="KW-0255">Endonuclease</keyword>
<dbReference type="InterPro" id="IPR006483">
    <property type="entry name" value="CRISPR-assoc_Cas3_HD"/>
</dbReference>
<keyword evidence="6 10" id="KW-0347">Helicase</keyword>
<evidence type="ECO:0000259" key="9">
    <source>
        <dbReference type="PROSITE" id="PS51643"/>
    </source>
</evidence>
<dbReference type="GO" id="GO:0046872">
    <property type="term" value="F:metal ion binding"/>
    <property type="evidence" value="ECO:0007669"/>
    <property type="project" value="UniProtKB-KW"/>
</dbReference>
<evidence type="ECO:0000256" key="3">
    <source>
        <dbReference type="ARBA" id="ARBA00022723"/>
    </source>
</evidence>
<evidence type="ECO:0000313" key="10">
    <source>
        <dbReference type="EMBL" id="CUU56577.1"/>
    </source>
</evidence>
<comment type="similarity">
    <text evidence="1">In the N-terminal section; belongs to the CRISPR-associated nuclease Cas3-HD family.</text>
</comment>
<dbReference type="InterPro" id="IPR001650">
    <property type="entry name" value="Helicase_C-like"/>
</dbReference>
<dbReference type="SMART" id="SM00490">
    <property type="entry name" value="HELICc"/>
    <property type="match status" value="1"/>
</dbReference>
<dbReference type="InterPro" id="IPR041372">
    <property type="entry name" value="Cas3_C"/>
</dbReference>
<dbReference type="GO" id="GO:0004519">
    <property type="term" value="F:endonuclease activity"/>
    <property type="evidence" value="ECO:0007669"/>
    <property type="project" value="UniProtKB-KW"/>
</dbReference>
<accession>A0A0S4QLV2</accession>
<proteinExistence type="inferred from homology"/>
<organism evidence="10 11">
    <name type="scientific">Parafrankia irregularis</name>
    <dbReference type="NCBI Taxonomy" id="795642"/>
    <lineage>
        <taxon>Bacteria</taxon>
        <taxon>Bacillati</taxon>
        <taxon>Actinomycetota</taxon>
        <taxon>Actinomycetes</taxon>
        <taxon>Frankiales</taxon>
        <taxon>Frankiaceae</taxon>
        <taxon>Parafrankia</taxon>
    </lineage>
</organism>
<gene>
    <name evidence="10" type="ORF">Ga0074812_108105</name>
</gene>
<dbReference type="NCBIfam" id="TIGR01596">
    <property type="entry name" value="cas3_HD"/>
    <property type="match status" value="1"/>
</dbReference>
<reference evidence="11" key="1">
    <citation type="submission" date="2015-11" db="EMBL/GenBank/DDBJ databases">
        <authorList>
            <person name="Varghese N."/>
        </authorList>
    </citation>
    <scope>NUCLEOTIDE SEQUENCE [LARGE SCALE GENOMIC DNA]</scope>
    <source>
        <strain evidence="11">DSM 45899</strain>
    </source>
</reference>
<dbReference type="GO" id="GO:0016787">
    <property type="term" value="F:hydrolase activity"/>
    <property type="evidence" value="ECO:0007669"/>
    <property type="project" value="UniProtKB-KW"/>
</dbReference>
<dbReference type="GO" id="GO:0003723">
    <property type="term" value="F:RNA binding"/>
    <property type="evidence" value="ECO:0007669"/>
    <property type="project" value="TreeGrafter"/>
</dbReference>